<keyword evidence="1" id="KW-0732">Signal</keyword>
<sequence>MGRSLSAVCLLTVVFFIIVCFSAIRASSQSLPPARPDGFVYLTHPVDSDTIIIDAFFDPVCPDSRDAWWPLKKALDHYGSLLWLVVHLLPLPYHDNAFVTSRALHIVNSLNSSATFDLLELFFEQQEKFYNERTINLSKASVVKSIAKFASQAVGESFYSAIEAGFSDLKSDLKTRVSFKYSTSNGVSSTPSFFLNGFLLPRAGSPIDFQGWKSYIDPLIGSIANQWDEPLHYFLSVGGMFDHVIMCDSVNIFDIPIQMLPFPFITSDTN</sequence>
<dbReference type="InterPro" id="IPR036249">
    <property type="entry name" value="Thioredoxin-like_sf"/>
</dbReference>
<gene>
    <name evidence="3" type="ORF">SAY86_028705</name>
</gene>
<dbReference type="Gene3D" id="3.40.30.10">
    <property type="entry name" value="Glutaredoxin"/>
    <property type="match status" value="1"/>
</dbReference>
<dbReference type="Proteomes" id="UP001346149">
    <property type="component" value="Unassembled WGS sequence"/>
</dbReference>
<evidence type="ECO:0000256" key="1">
    <source>
        <dbReference type="SAM" id="SignalP"/>
    </source>
</evidence>
<protein>
    <recommendedName>
        <fullName evidence="2">Thioredoxin-like fold domain-containing protein</fullName>
    </recommendedName>
</protein>
<dbReference type="Pfam" id="PF13462">
    <property type="entry name" value="Thioredoxin_4"/>
    <property type="match status" value="1"/>
</dbReference>
<dbReference type="InterPro" id="IPR012336">
    <property type="entry name" value="Thioredoxin-like_fold"/>
</dbReference>
<proteinExistence type="predicted"/>
<dbReference type="PANTHER" id="PTHR33875">
    <property type="entry name" value="OS09G0542200 PROTEIN"/>
    <property type="match status" value="1"/>
</dbReference>
<evidence type="ECO:0000313" key="3">
    <source>
        <dbReference type="EMBL" id="KAK4796379.1"/>
    </source>
</evidence>
<name>A0AAN7M2K8_TRANT</name>
<feature type="domain" description="Thioredoxin-like fold" evidence="2">
    <location>
        <begin position="53"/>
        <end position="217"/>
    </location>
</feature>
<organism evidence="3 4">
    <name type="scientific">Trapa natans</name>
    <name type="common">Water chestnut</name>
    <dbReference type="NCBI Taxonomy" id="22666"/>
    <lineage>
        <taxon>Eukaryota</taxon>
        <taxon>Viridiplantae</taxon>
        <taxon>Streptophyta</taxon>
        <taxon>Embryophyta</taxon>
        <taxon>Tracheophyta</taxon>
        <taxon>Spermatophyta</taxon>
        <taxon>Magnoliopsida</taxon>
        <taxon>eudicotyledons</taxon>
        <taxon>Gunneridae</taxon>
        <taxon>Pentapetalae</taxon>
        <taxon>rosids</taxon>
        <taxon>malvids</taxon>
        <taxon>Myrtales</taxon>
        <taxon>Lythraceae</taxon>
        <taxon>Trapa</taxon>
    </lineage>
</organism>
<dbReference type="PANTHER" id="PTHR33875:SF2">
    <property type="entry name" value="ACR183CP"/>
    <property type="match status" value="1"/>
</dbReference>
<reference evidence="3 4" key="1">
    <citation type="journal article" date="2023" name="Hortic Res">
        <title>Pangenome of water caltrop reveals structural variations and asymmetric subgenome divergence after allopolyploidization.</title>
        <authorList>
            <person name="Zhang X."/>
            <person name="Chen Y."/>
            <person name="Wang L."/>
            <person name="Yuan Y."/>
            <person name="Fang M."/>
            <person name="Shi L."/>
            <person name="Lu R."/>
            <person name="Comes H.P."/>
            <person name="Ma Y."/>
            <person name="Chen Y."/>
            <person name="Huang G."/>
            <person name="Zhou Y."/>
            <person name="Zheng Z."/>
            <person name="Qiu Y."/>
        </authorList>
    </citation>
    <scope>NUCLEOTIDE SEQUENCE [LARGE SCALE GENOMIC DNA]</scope>
    <source>
        <strain evidence="3">F231</strain>
    </source>
</reference>
<dbReference type="CDD" id="cd02972">
    <property type="entry name" value="DsbA_family"/>
    <property type="match status" value="1"/>
</dbReference>
<evidence type="ECO:0000313" key="4">
    <source>
        <dbReference type="Proteomes" id="UP001346149"/>
    </source>
</evidence>
<feature type="signal peptide" evidence="1">
    <location>
        <begin position="1"/>
        <end position="26"/>
    </location>
</feature>
<dbReference type="SUPFAM" id="SSF52833">
    <property type="entry name" value="Thioredoxin-like"/>
    <property type="match status" value="1"/>
</dbReference>
<keyword evidence="4" id="KW-1185">Reference proteome</keyword>
<accession>A0AAN7M2K8</accession>
<dbReference type="EMBL" id="JAXQNO010000006">
    <property type="protein sequence ID" value="KAK4796379.1"/>
    <property type="molecule type" value="Genomic_DNA"/>
</dbReference>
<evidence type="ECO:0000259" key="2">
    <source>
        <dbReference type="Pfam" id="PF13462"/>
    </source>
</evidence>
<dbReference type="AlphaFoldDB" id="A0AAN7M2K8"/>
<comment type="caution">
    <text evidence="3">The sequence shown here is derived from an EMBL/GenBank/DDBJ whole genome shotgun (WGS) entry which is preliminary data.</text>
</comment>
<feature type="chain" id="PRO_5042900923" description="Thioredoxin-like fold domain-containing protein" evidence="1">
    <location>
        <begin position="27"/>
        <end position="270"/>
    </location>
</feature>